<dbReference type="Pfam" id="PF00582">
    <property type="entry name" value="Usp"/>
    <property type="match status" value="2"/>
</dbReference>
<name>A0ABP7IK49_9ACTN</name>
<dbReference type="InterPro" id="IPR006016">
    <property type="entry name" value="UspA"/>
</dbReference>
<sequence>MVATIVVGVDGSTSATAAVEWAADDAARRNAALKIVHVREQWGEGAPFHAMPGFEDSFTEYCEGVVAAAAERARERAPGIEVRTALATGAVIETLMGESVDAEEVVLGSRGMGGFAGLVLGSVGIGMAGHAPGPVVVVRAPAQAVYGEVVVGFDGSPCSEAALEYGFIQARARGARLRAVYAWQMPAFSPFAVGYSDVMGDLFKDQAGGFHQRVEPWQRKYPEVQVVGSAVCGHPIPALSDASRDADLIVVGSRGLRGLGSAVLGSVSHGVLHRAHCPVAVVRPREEEK</sequence>
<dbReference type="InterPro" id="IPR006015">
    <property type="entry name" value="Universal_stress_UspA"/>
</dbReference>
<dbReference type="PRINTS" id="PR01438">
    <property type="entry name" value="UNVRSLSTRESS"/>
</dbReference>
<protein>
    <submittedName>
        <fullName evidence="3">Universal stress protein</fullName>
    </submittedName>
</protein>
<proteinExistence type="inferred from homology"/>
<gene>
    <name evidence="3" type="ORF">GCM10022226_46060</name>
</gene>
<keyword evidence="4" id="KW-1185">Reference proteome</keyword>
<dbReference type="Gene3D" id="3.40.50.620">
    <property type="entry name" value="HUPs"/>
    <property type="match status" value="2"/>
</dbReference>
<feature type="domain" description="UspA" evidence="2">
    <location>
        <begin position="147"/>
        <end position="283"/>
    </location>
</feature>
<evidence type="ECO:0000313" key="3">
    <source>
        <dbReference type="EMBL" id="GAA3820468.1"/>
    </source>
</evidence>
<feature type="domain" description="UspA" evidence="2">
    <location>
        <begin position="1"/>
        <end position="139"/>
    </location>
</feature>
<comment type="similarity">
    <text evidence="1">Belongs to the universal stress protein A family.</text>
</comment>
<dbReference type="SUPFAM" id="SSF52402">
    <property type="entry name" value="Adenine nucleotide alpha hydrolases-like"/>
    <property type="match status" value="2"/>
</dbReference>
<comment type="caution">
    <text evidence="3">The sequence shown here is derived from an EMBL/GenBank/DDBJ whole genome shotgun (WGS) entry which is preliminary data.</text>
</comment>
<dbReference type="PANTHER" id="PTHR46268:SF6">
    <property type="entry name" value="UNIVERSAL STRESS PROTEIN UP12"/>
    <property type="match status" value="1"/>
</dbReference>
<dbReference type="EMBL" id="BAAAZR010000012">
    <property type="protein sequence ID" value="GAA3820468.1"/>
    <property type="molecule type" value="Genomic_DNA"/>
</dbReference>
<evidence type="ECO:0000313" key="4">
    <source>
        <dbReference type="Proteomes" id="UP001500888"/>
    </source>
</evidence>
<accession>A0ABP7IK49</accession>
<evidence type="ECO:0000256" key="1">
    <source>
        <dbReference type="ARBA" id="ARBA00008791"/>
    </source>
</evidence>
<dbReference type="PANTHER" id="PTHR46268">
    <property type="entry name" value="STRESS RESPONSE PROTEIN NHAX"/>
    <property type="match status" value="1"/>
</dbReference>
<dbReference type="InterPro" id="IPR014729">
    <property type="entry name" value="Rossmann-like_a/b/a_fold"/>
</dbReference>
<organism evidence="3 4">
    <name type="scientific">Sphaerisporangium flaviroseum</name>
    <dbReference type="NCBI Taxonomy" id="509199"/>
    <lineage>
        <taxon>Bacteria</taxon>
        <taxon>Bacillati</taxon>
        <taxon>Actinomycetota</taxon>
        <taxon>Actinomycetes</taxon>
        <taxon>Streptosporangiales</taxon>
        <taxon>Streptosporangiaceae</taxon>
        <taxon>Sphaerisporangium</taxon>
    </lineage>
</organism>
<dbReference type="Proteomes" id="UP001500888">
    <property type="component" value="Unassembled WGS sequence"/>
</dbReference>
<evidence type="ECO:0000259" key="2">
    <source>
        <dbReference type="Pfam" id="PF00582"/>
    </source>
</evidence>
<reference evidence="4" key="1">
    <citation type="journal article" date="2019" name="Int. J. Syst. Evol. Microbiol.">
        <title>The Global Catalogue of Microorganisms (GCM) 10K type strain sequencing project: providing services to taxonomists for standard genome sequencing and annotation.</title>
        <authorList>
            <consortium name="The Broad Institute Genomics Platform"/>
            <consortium name="The Broad Institute Genome Sequencing Center for Infectious Disease"/>
            <person name="Wu L."/>
            <person name="Ma J."/>
        </authorList>
    </citation>
    <scope>NUCLEOTIDE SEQUENCE [LARGE SCALE GENOMIC DNA]</scope>
    <source>
        <strain evidence="4">JCM 16908</strain>
    </source>
</reference>
<dbReference type="RefSeq" id="WP_344943761.1">
    <property type="nucleotide sequence ID" value="NZ_BAAAZR010000012.1"/>
</dbReference>